<dbReference type="PANTHER" id="PTHR35792">
    <property type="entry name" value="GENERAL STRESS PROTEIN"/>
    <property type="match status" value="1"/>
</dbReference>
<keyword evidence="1" id="KW-0472">Membrane</keyword>
<dbReference type="EMBL" id="JBBMFN010000062">
    <property type="protein sequence ID" value="MEQ2467732.1"/>
    <property type="molecule type" value="Genomic_DNA"/>
</dbReference>
<sequence>MKREQEIIHANENSSTKDFLVGAILGGVVGAATALFLAPKPGKELLHDLNGQAGAWKDKGIELTDTVKEKGTEFISIAKDKTDKISNVVTKTSSDIMDKVKSTKAQDNTSDHFDELKEEASDLSTSLKSSEFDEIQQKLAETKKAFDETESKYNH</sequence>
<protein>
    <submittedName>
        <fullName evidence="2">YtxH domain-containing protein</fullName>
    </submittedName>
</protein>
<keyword evidence="1" id="KW-0812">Transmembrane</keyword>
<evidence type="ECO:0000313" key="2">
    <source>
        <dbReference type="EMBL" id="MEQ2467732.1"/>
    </source>
</evidence>
<gene>
    <name evidence="2" type="ORF">WMO63_18910</name>
</gene>
<feature type="transmembrane region" description="Helical" evidence="1">
    <location>
        <begin position="19"/>
        <end position="38"/>
    </location>
</feature>
<dbReference type="InterPro" id="IPR052928">
    <property type="entry name" value="Desiccation-related_membrane"/>
</dbReference>
<dbReference type="InterPro" id="IPR024623">
    <property type="entry name" value="YtxH"/>
</dbReference>
<dbReference type="Pfam" id="PF12732">
    <property type="entry name" value="YtxH"/>
    <property type="match status" value="1"/>
</dbReference>
<dbReference type="PANTHER" id="PTHR35792:SF1">
    <property type="entry name" value="SLL0268 PROTEIN"/>
    <property type="match status" value="1"/>
</dbReference>
<name>A0ABV1F5X7_9BACI</name>
<evidence type="ECO:0000313" key="3">
    <source>
        <dbReference type="Proteomes" id="UP001465426"/>
    </source>
</evidence>
<comment type="caution">
    <text evidence="2">The sequence shown here is derived from an EMBL/GenBank/DDBJ whole genome shotgun (WGS) entry which is preliminary data.</text>
</comment>
<evidence type="ECO:0000256" key="1">
    <source>
        <dbReference type="SAM" id="Phobius"/>
    </source>
</evidence>
<keyword evidence="3" id="KW-1185">Reference proteome</keyword>
<proteinExistence type="predicted"/>
<keyword evidence="1" id="KW-1133">Transmembrane helix</keyword>
<organism evidence="2 3">
    <name type="scientific">Niallia hominis</name>
    <dbReference type="NCBI Taxonomy" id="3133173"/>
    <lineage>
        <taxon>Bacteria</taxon>
        <taxon>Bacillati</taxon>
        <taxon>Bacillota</taxon>
        <taxon>Bacilli</taxon>
        <taxon>Bacillales</taxon>
        <taxon>Bacillaceae</taxon>
        <taxon>Niallia</taxon>
    </lineage>
</organism>
<reference evidence="2 3" key="1">
    <citation type="submission" date="2024-03" db="EMBL/GenBank/DDBJ databases">
        <title>Human intestinal bacterial collection.</title>
        <authorList>
            <person name="Pauvert C."/>
            <person name="Hitch T.C.A."/>
            <person name="Clavel T."/>
        </authorList>
    </citation>
    <scope>NUCLEOTIDE SEQUENCE [LARGE SCALE GENOMIC DNA]</scope>
    <source>
        <strain evidence="2 3">CLA-SR-H024</strain>
    </source>
</reference>
<dbReference type="RefSeq" id="WP_031540517.1">
    <property type="nucleotide sequence ID" value="NZ_JBBMFN010000062.1"/>
</dbReference>
<accession>A0ABV1F5X7</accession>
<dbReference type="Proteomes" id="UP001465426">
    <property type="component" value="Unassembled WGS sequence"/>
</dbReference>